<dbReference type="EMBL" id="NHYD01003368">
    <property type="protein sequence ID" value="PPQ79703.1"/>
    <property type="molecule type" value="Genomic_DNA"/>
</dbReference>
<protein>
    <submittedName>
        <fullName evidence="1">Uncharacterized protein</fullName>
    </submittedName>
</protein>
<organism evidence="1 2">
    <name type="scientific">Psilocybe cyanescens</name>
    <dbReference type="NCBI Taxonomy" id="93625"/>
    <lineage>
        <taxon>Eukaryota</taxon>
        <taxon>Fungi</taxon>
        <taxon>Dikarya</taxon>
        <taxon>Basidiomycota</taxon>
        <taxon>Agaricomycotina</taxon>
        <taxon>Agaricomycetes</taxon>
        <taxon>Agaricomycetidae</taxon>
        <taxon>Agaricales</taxon>
        <taxon>Agaricineae</taxon>
        <taxon>Strophariaceae</taxon>
        <taxon>Psilocybe</taxon>
    </lineage>
</organism>
<sequence>MLQNLHRVTDLLRLGHPDAKTRSITSKFRHFFGISWPLIAAGFQPTDFRVSNDIDLLVVQIAILLPNLQWPAAGCYSAGQVANKLQYET</sequence>
<keyword evidence="2" id="KW-1185">Reference proteome</keyword>
<name>A0A409WM98_PSICY</name>
<comment type="caution">
    <text evidence="1">The sequence shown here is derived from an EMBL/GenBank/DDBJ whole genome shotgun (WGS) entry which is preliminary data.</text>
</comment>
<proteinExistence type="predicted"/>
<evidence type="ECO:0000313" key="2">
    <source>
        <dbReference type="Proteomes" id="UP000283269"/>
    </source>
</evidence>
<dbReference type="InParanoid" id="A0A409WM98"/>
<dbReference type="Proteomes" id="UP000283269">
    <property type="component" value="Unassembled WGS sequence"/>
</dbReference>
<gene>
    <name evidence="1" type="ORF">CVT25_003277</name>
</gene>
<evidence type="ECO:0000313" key="1">
    <source>
        <dbReference type="EMBL" id="PPQ79703.1"/>
    </source>
</evidence>
<accession>A0A409WM98</accession>
<reference evidence="1 2" key="1">
    <citation type="journal article" date="2018" name="Evol. Lett.">
        <title>Horizontal gene cluster transfer increased hallucinogenic mushroom diversity.</title>
        <authorList>
            <person name="Reynolds H.T."/>
            <person name="Vijayakumar V."/>
            <person name="Gluck-Thaler E."/>
            <person name="Korotkin H.B."/>
            <person name="Matheny P.B."/>
            <person name="Slot J.C."/>
        </authorList>
    </citation>
    <scope>NUCLEOTIDE SEQUENCE [LARGE SCALE GENOMIC DNA]</scope>
    <source>
        <strain evidence="1 2">2631</strain>
    </source>
</reference>
<dbReference type="AlphaFoldDB" id="A0A409WM98"/>